<dbReference type="Proteomes" id="UP000694251">
    <property type="component" value="Chromosome 9"/>
</dbReference>
<dbReference type="GO" id="GO:0005634">
    <property type="term" value="C:nucleus"/>
    <property type="evidence" value="ECO:0007669"/>
    <property type="project" value="TreeGrafter"/>
</dbReference>
<sequence length="125" mass="13571">MTSGRRSSVTPSSPPTPVVHSVFGSSVAVADLFDLQPSICAIVSMRMLWTGESPKAESLTETMESYFNALHGFLLCFHGSTLDAGPTLSSIIHGSVKQIIKRESSQCTHSSILQVTPHNRLTKRR</sequence>
<dbReference type="EMBL" id="JAEFBJ010000009">
    <property type="protein sequence ID" value="KAG7574762.1"/>
    <property type="molecule type" value="Genomic_DNA"/>
</dbReference>
<dbReference type="PANTHER" id="PTHR15492">
    <property type="entry name" value="CYCLIN D1-BINDING PROTEIN 1"/>
    <property type="match status" value="1"/>
</dbReference>
<evidence type="ECO:0000259" key="1">
    <source>
        <dbReference type="Pfam" id="PF13324"/>
    </source>
</evidence>
<evidence type="ECO:0000313" key="2">
    <source>
        <dbReference type="EMBL" id="KAG7574762.1"/>
    </source>
</evidence>
<dbReference type="PANTHER" id="PTHR15492:SF1">
    <property type="entry name" value="CYCLIN-D1-BINDING PROTEIN 1"/>
    <property type="match status" value="1"/>
</dbReference>
<dbReference type="Pfam" id="PF13324">
    <property type="entry name" value="GCIP_N"/>
    <property type="match status" value="1"/>
</dbReference>
<organism evidence="2 3">
    <name type="scientific">Arabidopsis suecica</name>
    <name type="common">Swedish thale-cress</name>
    <name type="synonym">Cardaminopsis suecica</name>
    <dbReference type="NCBI Taxonomy" id="45249"/>
    <lineage>
        <taxon>Eukaryota</taxon>
        <taxon>Viridiplantae</taxon>
        <taxon>Streptophyta</taxon>
        <taxon>Embryophyta</taxon>
        <taxon>Tracheophyta</taxon>
        <taxon>Spermatophyta</taxon>
        <taxon>Magnoliopsida</taxon>
        <taxon>eudicotyledons</taxon>
        <taxon>Gunneridae</taxon>
        <taxon>Pentapetalae</taxon>
        <taxon>rosids</taxon>
        <taxon>malvids</taxon>
        <taxon>Brassicales</taxon>
        <taxon>Brassicaceae</taxon>
        <taxon>Camelineae</taxon>
        <taxon>Arabidopsis</taxon>
    </lineage>
</organism>
<evidence type="ECO:0000313" key="3">
    <source>
        <dbReference type="Proteomes" id="UP000694251"/>
    </source>
</evidence>
<reference evidence="2 3" key="1">
    <citation type="submission" date="2020-12" db="EMBL/GenBank/DDBJ databases">
        <title>Concerted genomic and epigenomic changes stabilize Arabidopsis allopolyploids.</title>
        <authorList>
            <person name="Chen Z."/>
        </authorList>
    </citation>
    <scope>NUCLEOTIDE SEQUENCE [LARGE SCALE GENOMIC DNA]</scope>
    <source>
        <strain evidence="2">As9502</strain>
        <tissue evidence="2">Leaf</tissue>
    </source>
</reference>
<dbReference type="AlphaFoldDB" id="A0A8T2AKJ2"/>
<protein>
    <recommendedName>
        <fullName evidence="1">Cyclin-D1-binding protein 1-like N-terminal domain-containing protein</fullName>
    </recommendedName>
</protein>
<name>A0A8T2AKJ2_ARASU</name>
<dbReference type="OrthoDB" id="41588at2759"/>
<gene>
    <name evidence="2" type="ORF">ISN44_As09g029190</name>
</gene>
<dbReference type="InterPro" id="IPR049317">
    <property type="entry name" value="GCIP-like_N"/>
</dbReference>
<proteinExistence type="predicted"/>
<keyword evidence="3" id="KW-1185">Reference proteome</keyword>
<comment type="caution">
    <text evidence="2">The sequence shown here is derived from an EMBL/GenBank/DDBJ whole genome shotgun (WGS) entry which is preliminary data.</text>
</comment>
<dbReference type="InterPro" id="IPR026907">
    <property type="entry name" value="GCIP-like"/>
</dbReference>
<accession>A0A8T2AKJ2</accession>
<feature type="domain" description="Cyclin-D1-binding protein 1-like N-terminal" evidence="1">
    <location>
        <begin position="47"/>
        <end position="102"/>
    </location>
</feature>